<evidence type="ECO:0000313" key="3">
    <source>
        <dbReference type="Proteomes" id="UP001066276"/>
    </source>
</evidence>
<organism evidence="2 3">
    <name type="scientific">Pleurodeles waltl</name>
    <name type="common">Iberian ribbed newt</name>
    <dbReference type="NCBI Taxonomy" id="8319"/>
    <lineage>
        <taxon>Eukaryota</taxon>
        <taxon>Metazoa</taxon>
        <taxon>Chordata</taxon>
        <taxon>Craniata</taxon>
        <taxon>Vertebrata</taxon>
        <taxon>Euteleostomi</taxon>
        <taxon>Amphibia</taxon>
        <taxon>Batrachia</taxon>
        <taxon>Caudata</taxon>
        <taxon>Salamandroidea</taxon>
        <taxon>Salamandridae</taxon>
        <taxon>Pleurodelinae</taxon>
        <taxon>Pleurodeles</taxon>
    </lineage>
</organism>
<comment type="caution">
    <text evidence="2">The sequence shown here is derived from an EMBL/GenBank/DDBJ whole genome shotgun (WGS) entry which is preliminary data.</text>
</comment>
<protein>
    <submittedName>
        <fullName evidence="2">Uncharacterized protein</fullName>
    </submittedName>
</protein>
<feature type="region of interest" description="Disordered" evidence="1">
    <location>
        <begin position="139"/>
        <end position="175"/>
    </location>
</feature>
<dbReference type="Proteomes" id="UP001066276">
    <property type="component" value="Chromosome 3_2"/>
</dbReference>
<keyword evidence="3" id="KW-1185">Reference proteome</keyword>
<reference evidence="2" key="1">
    <citation type="journal article" date="2022" name="bioRxiv">
        <title>Sequencing and chromosome-scale assembly of the giantPleurodeles waltlgenome.</title>
        <authorList>
            <person name="Brown T."/>
            <person name="Elewa A."/>
            <person name="Iarovenko S."/>
            <person name="Subramanian E."/>
            <person name="Araus A.J."/>
            <person name="Petzold A."/>
            <person name="Susuki M."/>
            <person name="Suzuki K.-i.T."/>
            <person name="Hayashi T."/>
            <person name="Toyoda A."/>
            <person name="Oliveira C."/>
            <person name="Osipova E."/>
            <person name="Leigh N.D."/>
            <person name="Simon A."/>
            <person name="Yun M.H."/>
        </authorList>
    </citation>
    <scope>NUCLEOTIDE SEQUENCE</scope>
    <source>
        <strain evidence="2">20211129_DDA</strain>
        <tissue evidence="2">Liver</tissue>
    </source>
</reference>
<dbReference type="AlphaFoldDB" id="A0AAV7TFQ5"/>
<name>A0AAV7TFQ5_PLEWA</name>
<evidence type="ECO:0000256" key="1">
    <source>
        <dbReference type="SAM" id="MobiDB-lite"/>
    </source>
</evidence>
<feature type="compositionally biased region" description="Polar residues" evidence="1">
    <location>
        <begin position="157"/>
        <end position="175"/>
    </location>
</feature>
<proteinExistence type="predicted"/>
<accession>A0AAV7TFQ5</accession>
<gene>
    <name evidence="2" type="ORF">NDU88_000430</name>
</gene>
<sequence length="175" mass="19509">MRSVLGPRSHTCRAKLEVILYTWGHPPAQVYHPRCKRITVPGWSAPRWCFRVSRPLVQQASHAVLCFHPTRDPLDVWLDIRHQGAPQRCLTSVYFPGLGLWSLRHPGPGCRATTHRTPLWRDAISGPSAASLLWDTRLRPIGSGSPRSTPSAVPHQSRGTGATRSNTTPSPHRRA</sequence>
<evidence type="ECO:0000313" key="2">
    <source>
        <dbReference type="EMBL" id="KAJ1175139.1"/>
    </source>
</evidence>
<dbReference type="EMBL" id="JANPWB010000006">
    <property type="protein sequence ID" value="KAJ1175139.1"/>
    <property type="molecule type" value="Genomic_DNA"/>
</dbReference>